<proteinExistence type="predicted"/>
<organism evidence="1 2">
    <name type="scientific">Cichorium intybus</name>
    <name type="common">Chicory</name>
    <dbReference type="NCBI Taxonomy" id="13427"/>
    <lineage>
        <taxon>Eukaryota</taxon>
        <taxon>Viridiplantae</taxon>
        <taxon>Streptophyta</taxon>
        <taxon>Embryophyta</taxon>
        <taxon>Tracheophyta</taxon>
        <taxon>Spermatophyta</taxon>
        <taxon>Magnoliopsida</taxon>
        <taxon>eudicotyledons</taxon>
        <taxon>Gunneridae</taxon>
        <taxon>Pentapetalae</taxon>
        <taxon>asterids</taxon>
        <taxon>campanulids</taxon>
        <taxon>Asterales</taxon>
        <taxon>Asteraceae</taxon>
        <taxon>Cichorioideae</taxon>
        <taxon>Cichorieae</taxon>
        <taxon>Cichoriinae</taxon>
        <taxon>Cichorium</taxon>
    </lineage>
</organism>
<accession>A0ACB9CT09</accession>
<sequence>MNMNLIEQEEDGTEHEEDDDVAAPERVCVSPGRGTKEVAHETPEKYEDYNVEEIMHEINFNFNAYRNTMSAIDTWLV</sequence>
<reference evidence="1 2" key="2">
    <citation type="journal article" date="2022" name="Mol. Ecol. Resour.">
        <title>The genomes of chicory, endive, great burdock and yacon provide insights into Asteraceae paleo-polyploidization history and plant inulin production.</title>
        <authorList>
            <person name="Fan W."/>
            <person name="Wang S."/>
            <person name="Wang H."/>
            <person name="Wang A."/>
            <person name="Jiang F."/>
            <person name="Liu H."/>
            <person name="Zhao H."/>
            <person name="Xu D."/>
            <person name="Zhang Y."/>
        </authorList>
    </citation>
    <scope>NUCLEOTIDE SEQUENCE [LARGE SCALE GENOMIC DNA]</scope>
    <source>
        <strain evidence="2">cv. Punajuju</strain>
        <tissue evidence="1">Leaves</tissue>
    </source>
</reference>
<name>A0ACB9CT09_CICIN</name>
<reference evidence="2" key="1">
    <citation type="journal article" date="2022" name="Mol. Ecol. Resour.">
        <title>The genomes of chicory, endive, great burdock and yacon provide insights into Asteraceae palaeo-polyploidization history and plant inulin production.</title>
        <authorList>
            <person name="Fan W."/>
            <person name="Wang S."/>
            <person name="Wang H."/>
            <person name="Wang A."/>
            <person name="Jiang F."/>
            <person name="Liu H."/>
            <person name="Zhao H."/>
            <person name="Xu D."/>
            <person name="Zhang Y."/>
        </authorList>
    </citation>
    <scope>NUCLEOTIDE SEQUENCE [LARGE SCALE GENOMIC DNA]</scope>
    <source>
        <strain evidence="2">cv. Punajuju</strain>
    </source>
</reference>
<evidence type="ECO:0000313" key="2">
    <source>
        <dbReference type="Proteomes" id="UP001055811"/>
    </source>
</evidence>
<dbReference type="Proteomes" id="UP001055811">
    <property type="component" value="Linkage Group LG05"/>
</dbReference>
<dbReference type="EMBL" id="CM042013">
    <property type="protein sequence ID" value="KAI3737217.1"/>
    <property type="molecule type" value="Genomic_DNA"/>
</dbReference>
<evidence type="ECO:0000313" key="1">
    <source>
        <dbReference type="EMBL" id="KAI3737217.1"/>
    </source>
</evidence>
<comment type="caution">
    <text evidence="1">The sequence shown here is derived from an EMBL/GenBank/DDBJ whole genome shotgun (WGS) entry which is preliminary data.</text>
</comment>
<gene>
    <name evidence="1" type="ORF">L2E82_27213</name>
</gene>
<keyword evidence="2" id="KW-1185">Reference proteome</keyword>
<protein>
    <submittedName>
        <fullName evidence="1">Uncharacterized protein</fullName>
    </submittedName>
</protein>